<proteinExistence type="predicted"/>
<dbReference type="GO" id="GO:0042797">
    <property type="term" value="P:tRNA transcription by RNA polymerase III"/>
    <property type="evidence" value="ECO:0007669"/>
    <property type="project" value="TreeGrafter"/>
</dbReference>
<evidence type="ECO:0000256" key="4">
    <source>
        <dbReference type="ARBA" id="ARBA00023242"/>
    </source>
</evidence>
<dbReference type="OrthoDB" id="5836119at2759"/>
<feature type="compositionally biased region" description="Polar residues" evidence="5">
    <location>
        <begin position="84"/>
        <end position="100"/>
    </location>
</feature>
<sequence length="544" mass="58193">MSQPPRKVARPRAALVAAAAAAAQGSSSTPPADHMADPTPAPTPVPPTTPANGASGTGAASHPHATGSSSSSAASHAVPMVRAQTVSTNGDTGSARSTPALSDAPGGSIQAAPLARMKFKPKIPIRRVKKEVDVKPVRWIFSKEISSAPAPSRGGTRGRGRGGSTRGGRGAPVPSTSIAAGPFGAARLTPSSWGARRPNSSAPRFIEDQDIDQYSDNEDDVIPGETRARRVIDMAEVSALGESAPTSLVRDRRLNEKGKVKAESKIKKDKEKEKKRRARREAAGGQAMDVDEEDVVRVKPEPISPEKRPAQLPARSGGREDDAMVSDDEVQDRDQRGRRLRVEAGEVQEEVNTAQMVDLSESEDEDYEEDMEGDFVPVDGLDNPQDKLYIFQFPHLFPRFEAPGPVDMTQEDTKEGIKDVKPSLAALRGRKKAAPPPQGRIGTLVVMKSGKVKMVMGDDIVMNVNTGVPATFLQHLVHMDAPHKAAAVLGEVNKHFVVTPDVDRLLQELYISGGVTPGDKEAQDRKRALKEGVKLEPGLVKMED</sequence>
<keyword evidence="2" id="KW-0240">DNA-directed RNA polymerase</keyword>
<dbReference type="PANTHER" id="PTHR13408:SF0">
    <property type="entry name" value="DNA-DIRECTED RNA POLYMERASE III SUBUNIT RPC4"/>
    <property type="match status" value="1"/>
</dbReference>
<protein>
    <recommendedName>
        <fullName evidence="8">DNA-directed RNA polymerase III subunit RPC4</fullName>
    </recommendedName>
</protein>
<feature type="compositionally biased region" description="Basic and acidic residues" evidence="5">
    <location>
        <begin position="249"/>
        <end position="272"/>
    </location>
</feature>
<feature type="region of interest" description="Disordered" evidence="5">
    <location>
        <begin position="142"/>
        <end position="223"/>
    </location>
</feature>
<keyword evidence="7" id="KW-1185">Reference proteome</keyword>
<reference evidence="6 7" key="1">
    <citation type="submission" date="2018-11" db="EMBL/GenBank/DDBJ databases">
        <title>Genome sequence of Saitozyma podzolica DSM 27192.</title>
        <authorList>
            <person name="Aliyu H."/>
            <person name="Gorte O."/>
            <person name="Ochsenreither K."/>
        </authorList>
    </citation>
    <scope>NUCLEOTIDE SEQUENCE [LARGE SCALE GENOMIC DNA]</scope>
    <source>
        <strain evidence="6 7">DSM 27192</strain>
    </source>
</reference>
<dbReference type="AlphaFoldDB" id="A0A427YRB9"/>
<evidence type="ECO:0000256" key="3">
    <source>
        <dbReference type="ARBA" id="ARBA00023163"/>
    </source>
</evidence>
<feature type="compositionally biased region" description="Basic and acidic residues" evidence="5">
    <location>
        <begin position="295"/>
        <end position="309"/>
    </location>
</feature>
<name>A0A427YRB9_9TREE</name>
<feature type="compositionally biased region" description="Pro residues" evidence="5">
    <location>
        <begin position="39"/>
        <end position="49"/>
    </location>
</feature>
<feature type="region of interest" description="Disordered" evidence="5">
    <location>
        <begin position="239"/>
        <end position="343"/>
    </location>
</feature>
<dbReference type="STRING" id="1890683.A0A427YRB9"/>
<comment type="subcellular location">
    <subcellularLocation>
        <location evidence="1">Nucleus</location>
    </subcellularLocation>
</comment>
<keyword evidence="3" id="KW-0804">Transcription</keyword>
<dbReference type="EMBL" id="RSCD01000003">
    <property type="protein sequence ID" value="RSH93622.1"/>
    <property type="molecule type" value="Genomic_DNA"/>
</dbReference>
<evidence type="ECO:0000256" key="1">
    <source>
        <dbReference type="ARBA" id="ARBA00004123"/>
    </source>
</evidence>
<dbReference type="Pfam" id="PF05132">
    <property type="entry name" value="RNA_pol_Rpc4"/>
    <property type="match status" value="1"/>
</dbReference>
<gene>
    <name evidence="6" type="ORF">EHS25_006268</name>
</gene>
<evidence type="ECO:0000256" key="5">
    <source>
        <dbReference type="SAM" id="MobiDB-lite"/>
    </source>
</evidence>
<feature type="compositionally biased region" description="Basic and acidic residues" evidence="5">
    <location>
        <begin position="332"/>
        <end position="343"/>
    </location>
</feature>
<evidence type="ECO:0000256" key="2">
    <source>
        <dbReference type="ARBA" id="ARBA00022478"/>
    </source>
</evidence>
<dbReference type="Proteomes" id="UP000279259">
    <property type="component" value="Unassembled WGS sequence"/>
</dbReference>
<comment type="caution">
    <text evidence="6">The sequence shown here is derived from an EMBL/GenBank/DDBJ whole genome shotgun (WGS) entry which is preliminary data.</text>
</comment>
<feature type="compositionally biased region" description="Acidic residues" evidence="5">
    <location>
        <begin position="208"/>
        <end position="222"/>
    </location>
</feature>
<accession>A0A427YRB9</accession>
<organism evidence="6 7">
    <name type="scientific">Saitozyma podzolica</name>
    <dbReference type="NCBI Taxonomy" id="1890683"/>
    <lineage>
        <taxon>Eukaryota</taxon>
        <taxon>Fungi</taxon>
        <taxon>Dikarya</taxon>
        <taxon>Basidiomycota</taxon>
        <taxon>Agaricomycotina</taxon>
        <taxon>Tremellomycetes</taxon>
        <taxon>Tremellales</taxon>
        <taxon>Trimorphomycetaceae</taxon>
        <taxon>Saitozyma</taxon>
    </lineage>
</organism>
<feature type="compositionally biased region" description="Gly residues" evidence="5">
    <location>
        <begin position="155"/>
        <end position="170"/>
    </location>
</feature>
<feature type="region of interest" description="Disordered" evidence="5">
    <location>
        <begin position="1"/>
        <end position="122"/>
    </location>
</feature>
<evidence type="ECO:0000313" key="6">
    <source>
        <dbReference type="EMBL" id="RSH93622.1"/>
    </source>
</evidence>
<evidence type="ECO:0000313" key="7">
    <source>
        <dbReference type="Proteomes" id="UP000279259"/>
    </source>
</evidence>
<dbReference type="GO" id="GO:0005666">
    <property type="term" value="C:RNA polymerase III complex"/>
    <property type="evidence" value="ECO:0007669"/>
    <property type="project" value="InterPro"/>
</dbReference>
<dbReference type="PANTHER" id="PTHR13408">
    <property type="entry name" value="DNA-DIRECTED RNA POLYMERASE III"/>
    <property type="match status" value="1"/>
</dbReference>
<dbReference type="GO" id="GO:0003677">
    <property type="term" value="F:DNA binding"/>
    <property type="evidence" value="ECO:0007669"/>
    <property type="project" value="InterPro"/>
</dbReference>
<keyword evidence="4" id="KW-0539">Nucleus</keyword>
<dbReference type="InterPro" id="IPR007811">
    <property type="entry name" value="RPC4"/>
</dbReference>
<feature type="compositionally biased region" description="Low complexity" evidence="5">
    <location>
        <begin position="59"/>
        <end position="77"/>
    </location>
</feature>
<evidence type="ECO:0008006" key="8">
    <source>
        <dbReference type="Google" id="ProtNLM"/>
    </source>
</evidence>
<feature type="compositionally biased region" description="Low complexity" evidence="5">
    <location>
        <begin position="1"/>
        <end position="23"/>
    </location>
</feature>